<name>A0A7W4ZAB7_9GAMM</name>
<organism evidence="2 3">
    <name type="scientific">Microbulbifer rhizosphaerae</name>
    <dbReference type="NCBI Taxonomy" id="1562603"/>
    <lineage>
        <taxon>Bacteria</taxon>
        <taxon>Pseudomonadati</taxon>
        <taxon>Pseudomonadota</taxon>
        <taxon>Gammaproteobacteria</taxon>
        <taxon>Cellvibrionales</taxon>
        <taxon>Microbulbiferaceae</taxon>
        <taxon>Microbulbifer</taxon>
    </lineage>
</organism>
<dbReference type="InterPro" id="IPR014914">
    <property type="entry name" value="RES_dom"/>
</dbReference>
<dbReference type="RefSeq" id="WP_183459179.1">
    <property type="nucleotide sequence ID" value="NZ_JACHWZ010000007.1"/>
</dbReference>
<dbReference type="SMART" id="SM00953">
    <property type="entry name" value="RES"/>
    <property type="match status" value="1"/>
</dbReference>
<accession>A0A7W4ZAB7</accession>
<sequence>MLNTLPAGTAIFRLHRVEGAYPSQWPEFRYYGPTSSRFDHHLSNENGEGEVQDRGILYGAVGDQAFKTCLAEFFQQTRIVDVSRYKPVMTAFEIVDSLRLVDLSGDFATRIGASAAINSGPRPRAQRWAQLIYNAYPQAQGIFYTSSMNPGQPAVALFERALPAMPDRPRFSRELRHIAYLEAAANAAESLGYQVV</sequence>
<dbReference type="Proteomes" id="UP000535937">
    <property type="component" value="Unassembled WGS sequence"/>
</dbReference>
<keyword evidence="3" id="KW-1185">Reference proteome</keyword>
<evidence type="ECO:0000313" key="2">
    <source>
        <dbReference type="EMBL" id="MBB3061105.1"/>
    </source>
</evidence>
<feature type="domain" description="RES" evidence="1">
    <location>
        <begin position="27"/>
        <end position="169"/>
    </location>
</feature>
<evidence type="ECO:0000313" key="3">
    <source>
        <dbReference type="Proteomes" id="UP000535937"/>
    </source>
</evidence>
<comment type="caution">
    <text evidence="2">The sequence shown here is derived from an EMBL/GenBank/DDBJ whole genome shotgun (WGS) entry which is preliminary data.</text>
</comment>
<reference evidence="2 3" key="1">
    <citation type="submission" date="2020-08" db="EMBL/GenBank/DDBJ databases">
        <title>Genomic Encyclopedia of Type Strains, Phase III (KMG-III): the genomes of soil and plant-associated and newly described type strains.</title>
        <authorList>
            <person name="Whitman W."/>
        </authorList>
    </citation>
    <scope>NUCLEOTIDE SEQUENCE [LARGE SCALE GENOMIC DNA]</scope>
    <source>
        <strain evidence="2 3">CECT 8799</strain>
    </source>
</reference>
<dbReference type="AlphaFoldDB" id="A0A7W4ZAB7"/>
<gene>
    <name evidence="2" type="ORF">FHS09_001935</name>
</gene>
<proteinExistence type="predicted"/>
<dbReference type="EMBL" id="JACHWZ010000007">
    <property type="protein sequence ID" value="MBB3061105.1"/>
    <property type="molecule type" value="Genomic_DNA"/>
</dbReference>
<protein>
    <recommendedName>
        <fullName evidence="1">RES domain-containing protein</fullName>
    </recommendedName>
</protein>
<evidence type="ECO:0000259" key="1">
    <source>
        <dbReference type="SMART" id="SM00953"/>
    </source>
</evidence>